<keyword evidence="1" id="KW-1133">Transmembrane helix</keyword>
<evidence type="ECO:0000313" key="4">
    <source>
        <dbReference type="Proteomes" id="UP000215450"/>
    </source>
</evidence>
<accession>A0A238HH80</accession>
<feature type="transmembrane region" description="Helical" evidence="1">
    <location>
        <begin position="140"/>
        <end position="162"/>
    </location>
</feature>
<evidence type="ECO:0000313" key="3">
    <source>
        <dbReference type="EMBL" id="SNB84473.1"/>
    </source>
</evidence>
<reference evidence="3 4" key="2">
    <citation type="submission" date="2017-06" db="EMBL/GenBank/DDBJ databases">
        <authorList>
            <person name="Kim H.J."/>
            <person name="Triplett B.A."/>
        </authorList>
    </citation>
    <scope>NUCLEOTIDE SEQUENCE [LARGE SCALE GENOMIC DNA]</scope>
    <source>
        <strain evidence="3">Kingella_eburonensis</strain>
    </source>
</reference>
<keyword evidence="1" id="KW-0472">Membrane</keyword>
<dbReference type="Proteomes" id="UP000215450">
    <property type="component" value="Unassembled WGS sequence"/>
</dbReference>
<dbReference type="OrthoDB" id="9797976at2"/>
<proteinExistence type="predicted"/>
<dbReference type="RefSeq" id="WP_095062861.1">
    <property type="nucleotide sequence ID" value="NZ_FXUV02000087.1"/>
</dbReference>
<feature type="transmembrane region" description="Helical" evidence="1">
    <location>
        <begin position="6"/>
        <end position="24"/>
    </location>
</feature>
<sequence length="240" mass="25641">MAFPVGPFINGAAIVIGSLLGASLGDKVPERIRSSLTPFFGLSALGLGIVSLPNVKYFAAVVLASVIGLVIGEGFYLERKLSHLAGKTRIVIDKIFPTDGLSHEEFLDKYVALIVLFCISGTGVFGSMHEGMTGDASILYIKTILDFFTAAIFAISLGYVVVAIVIPQLAIQLALFFLATLIVPLTTPYMRADFYAAGGLIMLATGLRIMGIKSFPVANMIPSLFLVMPVSYLWHTFVAA</sequence>
<name>A0A238HH80_9NEIS</name>
<protein>
    <submittedName>
        <fullName evidence="2">Putative membrane protein YdfK</fullName>
    </submittedName>
</protein>
<gene>
    <name evidence="2" type="primary">ydfK</name>
    <name evidence="2" type="ORF">KEBURONENSIS_00318</name>
    <name evidence="3" type="ORF">KEBURONENSIS_00640</name>
</gene>
<keyword evidence="1" id="KW-0812">Transmembrane</keyword>
<feature type="transmembrane region" description="Helical" evidence="1">
    <location>
        <begin position="58"/>
        <end position="77"/>
    </location>
</feature>
<dbReference type="STRING" id="1522312.GCA_900177895_00262"/>
<organism evidence="2">
    <name type="scientific">Kingella negevensis</name>
    <dbReference type="NCBI Taxonomy" id="1522312"/>
    <lineage>
        <taxon>Bacteria</taxon>
        <taxon>Pseudomonadati</taxon>
        <taxon>Pseudomonadota</taxon>
        <taxon>Betaproteobacteria</taxon>
        <taxon>Neisseriales</taxon>
        <taxon>Neisseriaceae</taxon>
        <taxon>Kingella</taxon>
    </lineage>
</organism>
<feature type="transmembrane region" description="Helical" evidence="1">
    <location>
        <begin position="110"/>
        <end position="128"/>
    </location>
</feature>
<feature type="transmembrane region" description="Helical" evidence="1">
    <location>
        <begin position="192"/>
        <end position="210"/>
    </location>
</feature>
<dbReference type="AlphaFoldDB" id="A0A238HH80"/>
<feature type="transmembrane region" description="Helical" evidence="1">
    <location>
        <begin position="217"/>
        <end position="234"/>
    </location>
</feature>
<evidence type="ECO:0000256" key="1">
    <source>
        <dbReference type="SAM" id="Phobius"/>
    </source>
</evidence>
<dbReference type="EMBL" id="FXUV02000087">
    <property type="protein sequence ID" value="SNB84473.1"/>
    <property type="molecule type" value="Genomic_DNA"/>
</dbReference>
<dbReference type="PANTHER" id="PTHR36111">
    <property type="entry name" value="INNER MEMBRANE PROTEIN-RELATED"/>
    <property type="match status" value="1"/>
</dbReference>
<feature type="transmembrane region" description="Helical" evidence="1">
    <location>
        <begin position="36"/>
        <end position="52"/>
    </location>
</feature>
<dbReference type="InterPro" id="IPR007563">
    <property type="entry name" value="DUF554"/>
</dbReference>
<dbReference type="EMBL" id="FXUV01000030">
    <property type="protein sequence ID" value="SMQ12742.1"/>
    <property type="molecule type" value="Genomic_DNA"/>
</dbReference>
<feature type="transmembrane region" description="Helical" evidence="1">
    <location>
        <begin position="169"/>
        <end position="186"/>
    </location>
</feature>
<reference evidence="2" key="1">
    <citation type="submission" date="2017-05" db="EMBL/GenBank/DDBJ databases">
        <authorList>
            <person name="Song R."/>
            <person name="Chenine A.L."/>
            <person name="Ruprecht R.M."/>
        </authorList>
    </citation>
    <scope>NUCLEOTIDE SEQUENCE</scope>
    <source>
        <strain evidence="2">Kingella_eburonensis</strain>
    </source>
</reference>
<dbReference type="Pfam" id="PF04474">
    <property type="entry name" value="DUF554"/>
    <property type="match status" value="1"/>
</dbReference>
<evidence type="ECO:0000313" key="2">
    <source>
        <dbReference type="EMBL" id="SMQ12742.1"/>
    </source>
</evidence>
<dbReference type="PANTHER" id="PTHR36111:SF2">
    <property type="entry name" value="INNER MEMBRANE PROTEIN"/>
    <property type="match status" value="1"/>
</dbReference>
<keyword evidence="4" id="KW-1185">Reference proteome</keyword>